<evidence type="ECO:0000313" key="1">
    <source>
        <dbReference type="EMBL" id="SEQ70665.1"/>
    </source>
</evidence>
<sequence>MTIIRAAQLTTSLTSEALRARVIQAGATSQAAKPEVSSSSTSMEELTASASVIYRQRQNEVPKDNTYVHLQLSIDPRSPSPWMDKDIREKQKAIDVNSTFNSMDKAYKEFKSSLQRVAPNLAKLDFGFTLNPQGDLIATGVSGQQKTELTKLLNQSEGLKELASEFANKVMKWGQADTYLGFGQYKLNAENFQNTINIGEALDASNGNIKKGIWVYQFSSKGEIDLEKKEKMKPYAIEWNPR</sequence>
<keyword evidence="2" id="KW-1185">Reference proteome</keyword>
<proteinExistence type="predicted"/>
<dbReference type="EMBL" id="FOGD01000002">
    <property type="protein sequence ID" value="SEQ70665.1"/>
    <property type="molecule type" value="Genomic_DNA"/>
</dbReference>
<name>A0A1H9I8E8_9BURK</name>
<dbReference type="STRING" id="180197.SAMN02982919_01044"/>
<dbReference type="AlphaFoldDB" id="A0A1H9I8E8"/>
<organism evidence="1 2">
    <name type="scientific">Giesbergeria anulus</name>
    <dbReference type="NCBI Taxonomy" id="180197"/>
    <lineage>
        <taxon>Bacteria</taxon>
        <taxon>Pseudomonadati</taxon>
        <taxon>Pseudomonadota</taxon>
        <taxon>Betaproteobacteria</taxon>
        <taxon>Burkholderiales</taxon>
        <taxon>Comamonadaceae</taxon>
        <taxon>Giesbergeria</taxon>
    </lineage>
</organism>
<evidence type="ECO:0000313" key="2">
    <source>
        <dbReference type="Proteomes" id="UP000199766"/>
    </source>
</evidence>
<dbReference type="Proteomes" id="UP000199766">
    <property type="component" value="Unassembled WGS sequence"/>
</dbReference>
<reference evidence="1 2" key="1">
    <citation type="submission" date="2016-10" db="EMBL/GenBank/DDBJ databases">
        <authorList>
            <person name="de Groot N.N."/>
        </authorList>
    </citation>
    <scope>NUCLEOTIDE SEQUENCE [LARGE SCALE GENOMIC DNA]</scope>
    <source>
        <strain evidence="1 2">ATCC 35958</strain>
    </source>
</reference>
<protein>
    <submittedName>
        <fullName evidence="1">Uncharacterized protein</fullName>
    </submittedName>
</protein>
<gene>
    <name evidence="1" type="ORF">SAMN02982919_01044</name>
</gene>
<accession>A0A1H9I8E8</accession>